<keyword evidence="5" id="KW-0964">Secreted</keyword>
<protein>
    <recommendedName>
        <fullName evidence="17">CFEM domain-containing protein</fullName>
    </recommendedName>
</protein>
<evidence type="ECO:0000256" key="15">
    <source>
        <dbReference type="SAM" id="Phobius"/>
    </source>
</evidence>
<comment type="similarity">
    <text evidence="4">Belongs to the RBT5 family.</text>
</comment>
<feature type="binding site" description="axial binding residue" evidence="14">
    <location>
        <position position="45"/>
    </location>
    <ligand>
        <name>heme</name>
        <dbReference type="ChEBI" id="CHEBI:30413"/>
    </ligand>
    <ligandPart>
        <name>Fe</name>
        <dbReference type="ChEBI" id="CHEBI:18248"/>
    </ligandPart>
</feature>
<dbReference type="InterPro" id="IPR049326">
    <property type="entry name" value="Rhodopsin_dom_fungi"/>
</dbReference>
<feature type="transmembrane region" description="Helical" evidence="15">
    <location>
        <begin position="93"/>
        <end position="111"/>
    </location>
</feature>
<keyword evidence="10 15" id="KW-0472">Membrane</keyword>
<sequence>MRSTIWAAALALTGLAVRCWAQEMPACASDCLVKYLPDSKCDPTDMDCVCSDLTLMDNVGTCTLGACSLFDALAAKNATATLCKEPVRDRGNVAPIATAITGSMALAFVLLRVYESGFRKKEFHWADVWAILAMAHGMGKDIWTLPPDEITEVVKYTWVTQVSYIPAIILTKITVLCFFLHVFPAPGFQMACWGTIVHCVLFMVSTTIAAILACVPVESAWVAWTGTAEGVCFDNNAFWWAHSAINIVTDVWILALPIPQLLNLQLGTRKKVYLIMMFSVGLVVIECNISIMCCCMPAMLSFLRHVLPAVFGSTNRSKHYNYNNGGGGGEDGSYKIGGTGGTGGGRSALPLQRHPEERHPHGFVFSALWGLG</sequence>
<evidence type="ECO:0000256" key="9">
    <source>
        <dbReference type="ARBA" id="ARBA00022989"/>
    </source>
</evidence>
<reference evidence="19" key="1">
    <citation type="journal article" date="2015" name="Genome Announc.">
        <title>Draft genome sequence of the cellulolytic fungus Chaetomium globosum.</title>
        <authorList>
            <person name="Cuomo C.A."/>
            <person name="Untereiner W.A."/>
            <person name="Ma L.-J."/>
            <person name="Grabherr M."/>
            <person name="Birren B.W."/>
        </authorList>
    </citation>
    <scope>NUCLEOTIDE SEQUENCE [LARGE SCALE GENOMIC DNA]</scope>
    <source>
        <strain evidence="19">ATCC 6205 / CBS 148.51 / DSM 1962 / NBRC 6347 / NRRL 1970</strain>
    </source>
</reference>
<feature type="transmembrane region" description="Helical" evidence="15">
    <location>
        <begin position="163"/>
        <end position="183"/>
    </location>
</feature>
<dbReference type="VEuPathDB" id="FungiDB:CHGG_09071"/>
<evidence type="ECO:0000256" key="10">
    <source>
        <dbReference type="ARBA" id="ARBA00023136"/>
    </source>
</evidence>
<feature type="chain" id="PRO_5004208567" description="CFEM domain-containing protein" evidence="16">
    <location>
        <begin position="22"/>
        <end position="372"/>
    </location>
</feature>
<accession>Q2GSI3</accession>
<keyword evidence="6" id="KW-0325">Glycoprotein</keyword>
<evidence type="ECO:0000256" key="8">
    <source>
        <dbReference type="ARBA" id="ARBA00022729"/>
    </source>
</evidence>
<evidence type="ECO:0000313" key="19">
    <source>
        <dbReference type="Proteomes" id="UP000001056"/>
    </source>
</evidence>
<keyword evidence="14" id="KW-0479">Metal-binding</keyword>
<dbReference type="AlphaFoldDB" id="Q2GSI3"/>
<evidence type="ECO:0000256" key="5">
    <source>
        <dbReference type="ARBA" id="ARBA00022525"/>
    </source>
</evidence>
<feature type="disulfide bond" evidence="14">
    <location>
        <begin position="27"/>
        <end position="67"/>
    </location>
</feature>
<dbReference type="HOGENOM" id="CLU_028200_6_3_1"/>
<feature type="disulfide bond" evidence="14">
    <location>
        <begin position="41"/>
        <end position="48"/>
    </location>
</feature>
<feature type="signal peptide" evidence="16">
    <location>
        <begin position="1"/>
        <end position="21"/>
    </location>
</feature>
<evidence type="ECO:0000256" key="7">
    <source>
        <dbReference type="ARBA" id="ARBA00022692"/>
    </source>
</evidence>
<dbReference type="OrthoDB" id="2496787at2759"/>
<dbReference type="GeneID" id="4395331"/>
<dbReference type="Pfam" id="PF20684">
    <property type="entry name" value="Fung_rhodopsin"/>
    <property type="match status" value="1"/>
</dbReference>
<name>Q2GSI3_CHAGB</name>
<evidence type="ECO:0000256" key="6">
    <source>
        <dbReference type="ARBA" id="ARBA00022622"/>
    </source>
</evidence>
<evidence type="ECO:0000256" key="16">
    <source>
        <dbReference type="SAM" id="SignalP"/>
    </source>
</evidence>
<dbReference type="PANTHER" id="PTHR33048">
    <property type="entry name" value="PTH11-LIKE INTEGRAL MEMBRANE PROTEIN (AFU_ORTHOLOGUE AFUA_5G11245)"/>
    <property type="match status" value="1"/>
</dbReference>
<keyword evidence="9 15" id="KW-1133">Transmembrane helix</keyword>
<keyword evidence="14" id="KW-0349">Heme</keyword>
<evidence type="ECO:0000256" key="1">
    <source>
        <dbReference type="ARBA" id="ARBA00004141"/>
    </source>
</evidence>
<dbReference type="GO" id="GO:0098552">
    <property type="term" value="C:side of membrane"/>
    <property type="evidence" value="ECO:0007669"/>
    <property type="project" value="UniProtKB-KW"/>
</dbReference>
<evidence type="ECO:0000256" key="2">
    <source>
        <dbReference type="ARBA" id="ARBA00004589"/>
    </source>
</evidence>
<evidence type="ECO:0000256" key="13">
    <source>
        <dbReference type="ARBA" id="ARBA00038359"/>
    </source>
</evidence>
<dbReference type="GO" id="GO:0005576">
    <property type="term" value="C:extracellular region"/>
    <property type="evidence" value="ECO:0007669"/>
    <property type="project" value="UniProtKB-SubCell"/>
</dbReference>
<evidence type="ECO:0000313" key="18">
    <source>
        <dbReference type="EMBL" id="EAQ85057.1"/>
    </source>
</evidence>
<keyword evidence="14" id="KW-0408">Iron</keyword>
<evidence type="ECO:0000256" key="12">
    <source>
        <dbReference type="ARBA" id="ARBA00023288"/>
    </source>
</evidence>
<keyword evidence="8 16" id="KW-0732">Signal</keyword>
<keyword evidence="12" id="KW-0449">Lipoprotein</keyword>
<dbReference type="EMBL" id="CH408034">
    <property type="protein sequence ID" value="EAQ85057.1"/>
    <property type="molecule type" value="Genomic_DNA"/>
</dbReference>
<evidence type="ECO:0000256" key="4">
    <source>
        <dbReference type="ARBA" id="ARBA00010031"/>
    </source>
</evidence>
<proteinExistence type="inferred from homology"/>
<dbReference type="Proteomes" id="UP000001056">
    <property type="component" value="Unassembled WGS sequence"/>
</dbReference>
<dbReference type="GO" id="GO:0046872">
    <property type="term" value="F:metal ion binding"/>
    <property type="evidence" value="ECO:0007669"/>
    <property type="project" value="UniProtKB-UniRule"/>
</dbReference>
<dbReference type="RefSeq" id="XP_001226998.1">
    <property type="nucleotide sequence ID" value="XM_001226997.1"/>
</dbReference>
<keyword evidence="6" id="KW-0336">GPI-anchor</keyword>
<dbReference type="InterPro" id="IPR052337">
    <property type="entry name" value="SAT4-like"/>
</dbReference>
<evidence type="ECO:0000256" key="14">
    <source>
        <dbReference type="PROSITE-ProRule" id="PRU01356"/>
    </source>
</evidence>
<comment type="subcellular location">
    <subcellularLocation>
        <location evidence="2">Membrane</location>
        <topology evidence="2">Lipid-anchor</topology>
        <topology evidence="2">GPI-anchor</topology>
    </subcellularLocation>
    <subcellularLocation>
        <location evidence="1">Membrane</location>
        <topology evidence="1">Multi-pass membrane protein</topology>
    </subcellularLocation>
    <subcellularLocation>
        <location evidence="3">Secreted</location>
    </subcellularLocation>
</comment>
<dbReference type="OMA" id="CICMPAL"/>
<dbReference type="Pfam" id="PF05730">
    <property type="entry name" value="CFEM"/>
    <property type="match status" value="1"/>
</dbReference>
<gene>
    <name evidence="18" type="ORF">CHGG_09071</name>
</gene>
<feature type="domain" description="CFEM" evidence="17">
    <location>
        <begin position="1"/>
        <end position="109"/>
    </location>
</feature>
<feature type="disulfide bond" evidence="14">
    <location>
        <begin position="50"/>
        <end position="83"/>
    </location>
</feature>
<evidence type="ECO:0000256" key="11">
    <source>
        <dbReference type="ARBA" id="ARBA00023157"/>
    </source>
</evidence>
<keyword evidence="7 15" id="KW-0812">Transmembrane</keyword>
<dbReference type="InterPro" id="IPR008427">
    <property type="entry name" value="Extracellular_membr_CFEM_dom"/>
</dbReference>
<dbReference type="InParanoid" id="Q2GSI3"/>
<dbReference type="PANTHER" id="PTHR33048:SF143">
    <property type="entry name" value="EXTRACELLULAR MEMBRANE PROTEIN CFEM DOMAIN-CONTAINING PROTEIN-RELATED"/>
    <property type="match status" value="1"/>
</dbReference>
<comment type="similarity">
    <text evidence="13">Belongs to the SAT4 family.</text>
</comment>
<organism evidence="18 19">
    <name type="scientific">Chaetomium globosum (strain ATCC 6205 / CBS 148.51 / DSM 1962 / NBRC 6347 / NRRL 1970)</name>
    <name type="common">Soil fungus</name>
    <dbReference type="NCBI Taxonomy" id="306901"/>
    <lineage>
        <taxon>Eukaryota</taxon>
        <taxon>Fungi</taxon>
        <taxon>Dikarya</taxon>
        <taxon>Ascomycota</taxon>
        <taxon>Pezizomycotina</taxon>
        <taxon>Sordariomycetes</taxon>
        <taxon>Sordariomycetidae</taxon>
        <taxon>Sordariales</taxon>
        <taxon>Chaetomiaceae</taxon>
        <taxon>Chaetomium</taxon>
    </lineage>
</organism>
<dbReference type="PROSITE" id="PS52012">
    <property type="entry name" value="CFEM"/>
    <property type="match status" value="1"/>
</dbReference>
<evidence type="ECO:0000259" key="17">
    <source>
        <dbReference type="PROSITE" id="PS52012"/>
    </source>
</evidence>
<keyword evidence="11 14" id="KW-1015">Disulfide bond</keyword>
<dbReference type="eggNOG" id="ENOG502SHNK">
    <property type="taxonomic scope" value="Eukaryota"/>
</dbReference>
<keyword evidence="19" id="KW-1185">Reference proteome</keyword>
<feature type="disulfide bond" evidence="14">
    <location>
        <begin position="31"/>
        <end position="62"/>
    </location>
</feature>
<feature type="transmembrane region" description="Helical" evidence="15">
    <location>
        <begin position="237"/>
        <end position="262"/>
    </location>
</feature>
<feature type="transmembrane region" description="Helical" evidence="15">
    <location>
        <begin position="195"/>
        <end position="217"/>
    </location>
</feature>
<evidence type="ECO:0000256" key="3">
    <source>
        <dbReference type="ARBA" id="ARBA00004613"/>
    </source>
</evidence>
<feature type="transmembrane region" description="Helical" evidence="15">
    <location>
        <begin position="274"/>
        <end position="300"/>
    </location>
</feature>